<comment type="caution">
    <text evidence="2">The sequence shown here is derived from an EMBL/GenBank/DDBJ whole genome shotgun (WGS) entry which is preliminary data.</text>
</comment>
<accession>A0A426S7F6</accession>
<feature type="region of interest" description="Disordered" evidence="1">
    <location>
        <begin position="48"/>
        <end position="124"/>
    </location>
</feature>
<evidence type="ECO:0000313" key="2">
    <source>
        <dbReference type="EMBL" id="RRQ86010.1"/>
    </source>
</evidence>
<evidence type="ECO:0000256" key="1">
    <source>
        <dbReference type="SAM" id="MobiDB-lite"/>
    </source>
</evidence>
<dbReference type="Proteomes" id="UP000276379">
    <property type="component" value="Unassembled WGS sequence"/>
</dbReference>
<keyword evidence="3" id="KW-1185">Reference proteome</keyword>
<name>A0A426S7F6_9ACTN</name>
<evidence type="ECO:0000313" key="3">
    <source>
        <dbReference type="Proteomes" id="UP000276379"/>
    </source>
</evidence>
<organism evidence="2 3">
    <name type="scientific">Streptomyces griseofuscus</name>
    <dbReference type="NCBI Taxonomy" id="146922"/>
    <lineage>
        <taxon>Bacteria</taxon>
        <taxon>Bacillati</taxon>
        <taxon>Actinomycetota</taxon>
        <taxon>Actinomycetes</taxon>
        <taxon>Kitasatosporales</taxon>
        <taxon>Streptomycetaceae</taxon>
        <taxon>Streptomyces</taxon>
    </lineage>
</organism>
<proteinExistence type="predicted"/>
<reference evidence="2 3" key="1">
    <citation type="submission" date="2017-10" db="EMBL/GenBank/DDBJ databases">
        <title>Draft genome of actinobacteria isolated from guarana (Paullinia cupana (Mart.) Ducke.</title>
        <authorList>
            <person name="Siqueira K.A."/>
            <person name="Liotti R.G."/>
            <person name="Mendes T.A."/>
            <person name="Soares M.A."/>
        </authorList>
    </citation>
    <scope>NUCLEOTIDE SEQUENCE [LARGE SCALE GENOMIC DNA]</scope>
    <source>
        <strain evidence="2 3">199</strain>
    </source>
</reference>
<dbReference type="AlphaFoldDB" id="A0A426S7F6"/>
<gene>
    <name evidence="2" type="ORF">CQW44_13695</name>
</gene>
<protein>
    <submittedName>
        <fullName evidence="2">Uncharacterized protein</fullName>
    </submittedName>
</protein>
<sequence>MCRRITRPTCGKATYAGCRNHVEQVLAGVPRARRCGCPPAPKRFCCPSPAAEHRSRSPWCHRTRRHPRPGAPPSDRRPPPCPATPPRLAAQRLRHLPLLARQRPHGVLRSARGPRWITERHAPR</sequence>
<feature type="compositionally biased region" description="Basic residues" evidence="1">
    <location>
        <begin position="59"/>
        <end position="68"/>
    </location>
</feature>
<dbReference type="EMBL" id="PDES01000006">
    <property type="protein sequence ID" value="RRQ86010.1"/>
    <property type="molecule type" value="Genomic_DNA"/>
</dbReference>